<dbReference type="EMBL" id="RBKT01000001">
    <property type="protein sequence ID" value="RKR92579.1"/>
    <property type="molecule type" value="Genomic_DNA"/>
</dbReference>
<protein>
    <recommendedName>
        <fullName evidence="8">Metalloprotease</fullName>
    </recommendedName>
</protein>
<keyword evidence="7" id="KW-1185">Reference proteome</keyword>
<evidence type="ECO:0000313" key="7">
    <source>
        <dbReference type="Proteomes" id="UP000277671"/>
    </source>
</evidence>
<reference evidence="6 7" key="1">
    <citation type="submission" date="2018-10" db="EMBL/GenBank/DDBJ databases">
        <title>Sequencing the genomes of 1000 actinobacteria strains.</title>
        <authorList>
            <person name="Klenk H.-P."/>
        </authorList>
    </citation>
    <scope>NUCLEOTIDE SEQUENCE [LARGE SCALE GENOMIC DNA]</scope>
    <source>
        <strain evidence="6 7">DSM 45175</strain>
    </source>
</reference>
<gene>
    <name evidence="6" type="ORF">BDK92_7021</name>
</gene>
<dbReference type="OrthoDB" id="5168289at2"/>
<feature type="compositionally biased region" description="Low complexity" evidence="5">
    <location>
        <begin position="36"/>
        <end position="54"/>
    </location>
</feature>
<dbReference type="Proteomes" id="UP000277671">
    <property type="component" value="Unassembled WGS sequence"/>
</dbReference>
<dbReference type="RefSeq" id="WP_121162853.1">
    <property type="nucleotide sequence ID" value="NZ_RBKT01000001.1"/>
</dbReference>
<accession>A0A495JWM9</accession>
<keyword evidence="3" id="KW-1133">Transmembrane helix</keyword>
<comment type="caution">
    <text evidence="6">The sequence shown here is derived from an EMBL/GenBank/DDBJ whole genome shotgun (WGS) entry which is preliminary data.</text>
</comment>
<evidence type="ECO:0000256" key="2">
    <source>
        <dbReference type="ARBA" id="ARBA00022692"/>
    </source>
</evidence>
<evidence type="ECO:0000256" key="4">
    <source>
        <dbReference type="ARBA" id="ARBA00023136"/>
    </source>
</evidence>
<evidence type="ECO:0000256" key="1">
    <source>
        <dbReference type="ARBA" id="ARBA00004167"/>
    </source>
</evidence>
<dbReference type="GO" id="GO:0016020">
    <property type="term" value="C:membrane"/>
    <property type="evidence" value="ECO:0007669"/>
    <property type="project" value="UniProtKB-SubCell"/>
</dbReference>
<evidence type="ECO:0008006" key="8">
    <source>
        <dbReference type="Google" id="ProtNLM"/>
    </source>
</evidence>
<dbReference type="InterPro" id="IPR007343">
    <property type="entry name" value="Uncharacterised_pept_Zn_put"/>
</dbReference>
<name>A0A495JWM9_9ACTN</name>
<evidence type="ECO:0000256" key="3">
    <source>
        <dbReference type="ARBA" id="ARBA00022989"/>
    </source>
</evidence>
<evidence type="ECO:0000256" key="5">
    <source>
        <dbReference type="SAM" id="MobiDB-lite"/>
    </source>
</evidence>
<keyword evidence="2" id="KW-0812">Transmembrane</keyword>
<evidence type="ECO:0000313" key="6">
    <source>
        <dbReference type="EMBL" id="RKR92579.1"/>
    </source>
</evidence>
<keyword evidence="4" id="KW-0472">Membrane</keyword>
<dbReference type="PANTHER" id="PTHR30168:SF0">
    <property type="entry name" value="INNER MEMBRANE PROTEIN"/>
    <property type="match status" value="1"/>
</dbReference>
<dbReference type="Pfam" id="PF04228">
    <property type="entry name" value="Zn_peptidase"/>
    <property type="match status" value="1"/>
</dbReference>
<comment type="subcellular location">
    <subcellularLocation>
        <location evidence="1">Membrane</location>
        <topology evidence="1">Single-pass membrane protein</topology>
    </subcellularLocation>
</comment>
<dbReference type="PANTHER" id="PTHR30168">
    <property type="entry name" value="PUTATIVE MEMBRANE PROTEIN YPFJ"/>
    <property type="match status" value="1"/>
</dbReference>
<organism evidence="6 7">
    <name type="scientific">Micromonospora pisi</name>
    <dbReference type="NCBI Taxonomy" id="589240"/>
    <lineage>
        <taxon>Bacteria</taxon>
        <taxon>Bacillati</taxon>
        <taxon>Actinomycetota</taxon>
        <taxon>Actinomycetes</taxon>
        <taxon>Micromonosporales</taxon>
        <taxon>Micromonosporaceae</taxon>
        <taxon>Micromonospora</taxon>
    </lineage>
</organism>
<proteinExistence type="predicted"/>
<sequence>MTVETTYRSRPGAAVVGLVVALAVTLGCMGTPGAEPGEPSATGSAAPSGTSGEAVDGTMSVEEFERDIAGAVRLAEQYWQERFTESGQRFEAVGRVLTYSRSGEIACGQQEIPRNNAVYCPAGDFIAYDVNWAVGAFRQIGDAFIFFLLGHEYAHAIQARLGIRHQFTIQAELQADCMAGAYLGDSVQSRQLDLQDGDLDEFRAGLVAVGDDPDQPWFAEGSHGTAEQRIDSFFRGYDRSFAACDLT</sequence>
<dbReference type="AlphaFoldDB" id="A0A495JWM9"/>
<feature type="region of interest" description="Disordered" evidence="5">
    <location>
        <begin position="33"/>
        <end position="55"/>
    </location>
</feature>